<dbReference type="InterPro" id="IPR038305">
    <property type="entry name" value="HeLo_sf"/>
</dbReference>
<dbReference type="InterPro" id="IPR002182">
    <property type="entry name" value="NB-ARC"/>
</dbReference>
<dbReference type="SUPFAM" id="SSF52540">
    <property type="entry name" value="P-loop containing nucleoside triphosphate hydrolases"/>
    <property type="match status" value="1"/>
</dbReference>
<dbReference type="PANTHER" id="PTHR35205:SF1">
    <property type="entry name" value="ZU5 DOMAIN-CONTAINING PROTEIN"/>
    <property type="match status" value="1"/>
</dbReference>
<sequence length="590" mass="66042">MFLASENQSFDIRSIFSWTSKSKRVVTGRGRFMEVIGGVSAIAGIADQLLKACLTAYDLFTAAQNAGKDFESYLYRLEVSKQNFRDWFSKVESDGRKLHDIIDPNSVRYQLLLQTLAKIAGTFAEVEQLKTEYSICNVDDVADAKSSLVKLSISESYSTSASSESPKSGGILRGIRSKFTVAKFRSRGKTVPPARGSQDKLERTDTGLSSADTLVEYTSTRDDLGPVVLVETDHDLDAIVSSLDKWALEMQNRAARYQQVIPTLARYKWAYTGGQQTFRLVEDLETYIGYLQSLTKYPLERLEAGQLNALPTPFDEFKVQWQLPYPRLGNFCGREDVFQEMQSFLTGSIDEKGRLKKSIVTLQGMGGLGKSQIALEYLYRNQEVYASVFWVDSTDESTVCDSGRQILNMLIAHYSAKYRGSHNFSDVATDLGIPGKVKNDGMLVDDIAKAPWPAIKRWLAREGNSGWCLVVDGLNVPEDEERMRELLPACNHGHIIVTSRVSIGDTKLIEIPEMDESSSLRLLLHDKLDTASKETREAAKSIAKELGYLPLALSQASAYVIKRALGFVEYLKRLTNNMAIYICEKIPRYP</sequence>
<feature type="domain" description="Prion-inhibition and propagation HeLo" evidence="2">
    <location>
        <begin position="40"/>
        <end position="297"/>
    </location>
</feature>
<reference evidence="3 4" key="1">
    <citation type="submission" date="2019-10" db="EMBL/GenBank/DDBJ databases">
        <authorList>
            <person name="Palmer J.M."/>
        </authorList>
    </citation>
    <scope>NUCLEOTIDE SEQUENCE [LARGE SCALE GENOMIC DNA]</scope>
    <source>
        <strain evidence="3 4">TWF730</strain>
    </source>
</reference>
<evidence type="ECO:0008006" key="5">
    <source>
        <dbReference type="Google" id="ProtNLM"/>
    </source>
</evidence>
<dbReference type="InterPro" id="IPR027417">
    <property type="entry name" value="P-loop_NTPase"/>
</dbReference>
<dbReference type="AlphaFoldDB" id="A0AAV9UTU0"/>
<dbReference type="PANTHER" id="PTHR35205">
    <property type="entry name" value="NB-ARC AND TPR DOMAIN PROTEIN"/>
    <property type="match status" value="1"/>
</dbReference>
<keyword evidence="4" id="KW-1185">Reference proteome</keyword>
<dbReference type="Gene3D" id="1.20.120.1020">
    <property type="entry name" value="Prion-inhibition and propagation, HeLo domain"/>
    <property type="match status" value="1"/>
</dbReference>
<gene>
    <name evidence="3" type="ORF">TWF730_009848</name>
</gene>
<dbReference type="Gene3D" id="3.40.50.300">
    <property type="entry name" value="P-loop containing nucleotide triphosphate hydrolases"/>
    <property type="match status" value="1"/>
</dbReference>
<accession>A0AAV9UTU0</accession>
<evidence type="ECO:0000259" key="2">
    <source>
        <dbReference type="Pfam" id="PF14479"/>
    </source>
</evidence>
<feature type="domain" description="NB-ARC" evidence="1">
    <location>
        <begin position="346"/>
        <end position="459"/>
    </location>
</feature>
<evidence type="ECO:0000259" key="1">
    <source>
        <dbReference type="Pfam" id="PF00931"/>
    </source>
</evidence>
<evidence type="ECO:0000313" key="4">
    <source>
        <dbReference type="Proteomes" id="UP001373714"/>
    </source>
</evidence>
<dbReference type="EMBL" id="JAVHNS010000007">
    <property type="protein sequence ID" value="KAK6349089.1"/>
    <property type="molecule type" value="Genomic_DNA"/>
</dbReference>
<proteinExistence type="predicted"/>
<organism evidence="3 4">
    <name type="scientific">Orbilia blumenaviensis</name>
    <dbReference type="NCBI Taxonomy" id="1796055"/>
    <lineage>
        <taxon>Eukaryota</taxon>
        <taxon>Fungi</taxon>
        <taxon>Dikarya</taxon>
        <taxon>Ascomycota</taxon>
        <taxon>Pezizomycotina</taxon>
        <taxon>Orbiliomycetes</taxon>
        <taxon>Orbiliales</taxon>
        <taxon>Orbiliaceae</taxon>
        <taxon>Orbilia</taxon>
    </lineage>
</organism>
<comment type="caution">
    <text evidence="3">The sequence shown here is derived from an EMBL/GenBank/DDBJ whole genome shotgun (WGS) entry which is preliminary data.</text>
</comment>
<dbReference type="Pfam" id="PF14479">
    <property type="entry name" value="HeLo"/>
    <property type="match status" value="1"/>
</dbReference>
<dbReference type="Pfam" id="PF00931">
    <property type="entry name" value="NB-ARC"/>
    <property type="match status" value="1"/>
</dbReference>
<evidence type="ECO:0000313" key="3">
    <source>
        <dbReference type="EMBL" id="KAK6349089.1"/>
    </source>
</evidence>
<dbReference type="Proteomes" id="UP001373714">
    <property type="component" value="Unassembled WGS sequence"/>
</dbReference>
<dbReference type="InterPro" id="IPR029498">
    <property type="entry name" value="HeLo_dom"/>
</dbReference>
<protein>
    <recommendedName>
        <fullName evidence="5">NB-ARC domain-containing protein</fullName>
    </recommendedName>
</protein>
<name>A0AAV9UTU0_9PEZI</name>